<proteinExistence type="predicted"/>
<organism evidence="9">
    <name type="scientific">viral metagenome</name>
    <dbReference type="NCBI Taxonomy" id="1070528"/>
    <lineage>
        <taxon>unclassified sequences</taxon>
        <taxon>metagenomes</taxon>
        <taxon>organismal metagenomes</taxon>
    </lineage>
</organism>
<evidence type="ECO:0000256" key="5">
    <source>
        <dbReference type="ARBA" id="ARBA00022840"/>
    </source>
</evidence>
<keyword evidence="6" id="KW-0946">Virion</keyword>
<accession>A0A6C0H7M3</accession>
<dbReference type="EMBL" id="MN739886">
    <property type="protein sequence ID" value="QHT76013.1"/>
    <property type="molecule type" value="Genomic_DNA"/>
</dbReference>
<reference evidence="9" key="1">
    <citation type="journal article" date="2020" name="Nature">
        <title>Giant virus diversity and host interactions through global metagenomics.</title>
        <authorList>
            <person name="Schulz F."/>
            <person name="Roux S."/>
            <person name="Paez-Espino D."/>
            <person name="Jungbluth S."/>
            <person name="Walsh D.A."/>
            <person name="Denef V.J."/>
            <person name="McMahon K.D."/>
            <person name="Konstantinidis K.T."/>
            <person name="Eloe-Fadrosh E.A."/>
            <person name="Kyrpides N.C."/>
            <person name="Woyke T."/>
        </authorList>
    </citation>
    <scope>NUCLEOTIDE SEQUENCE</scope>
    <source>
        <strain evidence="9">GVMAG-M-3300023179-71</strain>
    </source>
</reference>
<dbReference type="GO" id="GO:0044423">
    <property type="term" value="C:virion component"/>
    <property type="evidence" value="ECO:0007669"/>
    <property type="project" value="UniProtKB-KW"/>
</dbReference>
<evidence type="ECO:0000313" key="9">
    <source>
        <dbReference type="EMBL" id="QHT76013.1"/>
    </source>
</evidence>
<name>A0A6C0H7M3_9ZZZZ</name>
<evidence type="ECO:0000256" key="1">
    <source>
        <dbReference type="ARBA" id="ARBA00004328"/>
    </source>
</evidence>
<keyword evidence="3" id="KW-0808">Transferase</keyword>
<evidence type="ECO:0000256" key="7">
    <source>
        <dbReference type="ARBA" id="ARBA00023163"/>
    </source>
</evidence>
<dbReference type="InterPro" id="IPR045355">
    <property type="entry name" value="PolyA_pol_cat_su"/>
</dbReference>
<dbReference type="AlphaFoldDB" id="A0A6C0H7M3"/>
<dbReference type="GO" id="GO:0016740">
    <property type="term" value="F:transferase activity"/>
    <property type="evidence" value="ECO:0007669"/>
    <property type="project" value="UniProtKB-KW"/>
</dbReference>
<keyword evidence="5" id="KW-0067">ATP-binding</keyword>
<dbReference type="GO" id="GO:0006397">
    <property type="term" value="P:mRNA processing"/>
    <property type="evidence" value="ECO:0007669"/>
    <property type="project" value="UniProtKB-KW"/>
</dbReference>
<evidence type="ECO:0000256" key="4">
    <source>
        <dbReference type="ARBA" id="ARBA00022741"/>
    </source>
</evidence>
<keyword evidence="7" id="KW-0804">Transcription</keyword>
<feature type="domain" description="Poly(A) polymerase catalytic subunit" evidence="8">
    <location>
        <begin position="47"/>
        <end position="176"/>
    </location>
</feature>
<evidence type="ECO:0000256" key="3">
    <source>
        <dbReference type="ARBA" id="ARBA00022679"/>
    </source>
</evidence>
<keyword evidence="4" id="KW-0547">Nucleotide-binding</keyword>
<evidence type="ECO:0000256" key="6">
    <source>
        <dbReference type="ARBA" id="ARBA00022844"/>
    </source>
</evidence>
<protein>
    <recommendedName>
        <fullName evidence="8">Poly(A) polymerase catalytic subunit domain-containing protein</fullName>
    </recommendedName>
</protein>
<dbReference type="Pfam" id="PF19244">
    <property type="entry name" value="Poly_A_pol_cat"/>
    <property type="match status" value="1"/>
</dbReference>
<dbReference type="GO" id="GO:0005524">
    <property type="term" value="F:ATP binding"/>
    <property type="evidence" value="ECO:0007669"/>
    <property type="project" value="UniProtKB-KW"/>
</dbReference>
<evidence type="ECO:0000259" key="8">
    <source>
        <dbReference type="Pfam" id="PF19244"/>
    </source>
</evidence>
<sequence length="466" mass="55149">MKDEIYCKKGKKLEECEMDILKSAVKKNENLHGQDIVNSPEIQDIIDILENFIKRKGLICYGGTAINNILPKKEQFYDKSFQLPDYDVFSMNALNDAKELANIYYHKGYETEAKSGVHHGTYKVYVNFIAIADITFLTKEIFLCLKKESIHIFGIQYAPANYLRMGMYLELSRPLGDISRWEKVLKRLTILNKTYPMNTKNCLYNLRNNKIKDKILSDKIYDVLLESFIELDCVFFGGFAISVYSEYMPKDLKKIISEKIPDFYVLTTNLNDVVEKTKIRLEENKIKNIEIIKHPSVGEIISQHYQIKINGTSVALLFTPLECYNYNEIEKDGNKIKIATIDTMMTYYLCFLYIDRKYFLNSSDKIVCMSSFLFGVQVENRLKQKGVLKRFIFSCIGKPHTKEEIQKIKMEKYNELKNKKDTKEYEEWFLNYRPFEEKNKKKFTRKRKYPMNKKKWLINYLSRRRK</sequence>
<keyword evidence="2" id="KW-0507">mRNA processing</keyword>
<evidence type="ECO:0000256" key="2">
    <source>
        <dbReference type="ARBA" id="ARBA00022664"/>
    </source>
</evidence>
<comment type="subcellular location">
    <subcellularLocation>
        <location evidence="1">Virion</location>
    </subcellularLocation>
</comment>